<dbReference type="InterPro" id="IPR042099">
    <property type="entry name" value="ANL_N_sf"/>
</dbReference>
<dbReference type="HOGENOM" id="CLU_000022_59_11_1"/>
<proteinExistence type="predicted"/>
<evidence type="ECO:0000259" key="2">
    <source>
        <dbReference type="Pfam" id="PF13193"/>
    </source>
</evidence>
<dbReference type="PANTHER" id="PTHR43201:SF28">
    <property type="entry name" value="ENZYME, PUTATIVE (AFU_ORTHOLOGUE AFUA_7G01530)-RELATED"/>
    <property type="match status" value="1"/>
</dbReference>
<dbReference type="InParanoid" id="Q0V795"/>
<dbReference type="RefSeq" id="XP_001790814.1">
    <property type="nucleotide sequence ID" value="XM_001790762.1"/>
</dbReference>
<dbReference type="AlphaFoldDB" id="Q0V795"/>
<sequence>MASTLPRLPIFEAIKKHDAQSTAVVHSLSGRTFTYGELVNDVAAAKDKLQRSTNGQSAEGQRISFLVENGYDYVGVDSLTVTLLSILAAHAIAVPLSPTFPAHELRYIIDQSESLMLLSSEKFQSQADDVLKEGMETKPINYKQEKIMMGKTDDYVTLEEPTSEKGGMMLYTSGTTNRPKGVLLPQDVLTAQSRSLLEAWNYTKDDVLLHVLPLHHIHGTVNALLTPLFVGSTIEFQFPFNATAVWERLAAPFLPNPDPAKKPITFLTVVPTIYTRLLSSHSTLSPEMQAATKTALHPSNMRLNISGSAALPTPVKSAWTELSGGNVLLERYGMTEVGMALSCGLSFADRVDGSVGWPLPSVQARLADTETGEIIQEGEEIDPATNRERQGEIQLRGPTIFREYWKNPEATEKEFVEGDDGAGKWFKTGDVAVRRYVDSAGKSEQAWAKGPLYFIHGRKSADIIKTGGEKVSALEIEREMLSLPQVSEVAVVGLPSEAWGQKVAAVVVLSEQGKTAGKGGKQWSALDMRRALKEILANYKIPQEMKVVDVIPRNAMGKINKKQLVIQIWGEPLDAAEGKGNGAVQVPNGSV</sequence>
<gene>
    <name evidence="3" type="ORF">SNOG_00119</name>
</gene>
<evidence type="ECO:0000313" key="4">
    <source>
        <dbReference type="Proteomes" id="UP000001055"/>
    </source>
</evidence>
<reference evidence="4" key="1">
    <citation type="journal article" date="2007" name="Plant Cell">
        <title>Dothideomycete-plant interactions illuminated by genome sequencing and EST analysis of the wheat pathogen Stagonospora nodorum.</title>
        <authorList>
            <person name="Hane J.K."/>
            <person name="Lowe R.G."/>
            <person name="Solomon P.S."/>
            <person name="Tan K.C."/>
            <person name="Schoch C.L."/>
            <person name="Spatafora J.W."/>
            <person name="Crous P.W."/>
            <person name="Kodira C."/>
            <person name="Birren B.W."/>
            <person name="Galagan J.E."/>
            <person name="Torriani S.F."/>
            <person name="McDonald B.A."/>
            <person name="Oliver R.P."/>
        </authorList>
    </citation>
    <scope>NUCLEOTIDE SEQUENCE [LARGE SCALE GENOMIC DNA]</scope>
    <source>
        <strain evidence="4">SN15 / ATCC MYA-4574 / FGSC 10173</strain>
    </source>
</reference>
<dbReference type="STRING" id="321614.Q0V795"/>
<dbReference type="Gene3D" id="3.30.300.30">
    <property type="match status" value="1"/>
</dbReference>
<protein>
    <recommendedName>
        <fullName evidence="5">AMP-dependent synthetase/ligase domain-containing protein</fullName>
    </recommendedName>
</protein>
<evidence type="ECO:0000259" key="1">
    <source>
        <dbReference type="Pfam" id="PF00501"/>
    </source>
</evidence>
<dbReference type="GO" id="GO:0031956">
    <property type="term" value="F:medium-chain fatty acid-CoA ligase activity"/>
    <property type="evidence" value="ECO:0000318"/>
    <property type="project" value="GO_Central"/>
</dbReference>
<dbReference type="InterPro" id="IPR000873">
    <property type="entry name" value="AMP-dep_synth/lig_dom"/>
</dbReference>
<dbReference type="PANTHER" id="PTHR43201">
    <property type="entry name" value="ACYL-COA SYNTHETASE"/>
    <property type="match status" value="1"/>
</dbReference>
<dbReference type="CDD" id="cd05941">
    <property type="entry name" value="MCS"/>
    <property type="match status" value="1"/>
</dbReference>
<evidence type="ECO:0000313" key="3">
    <source>
        <dbReference type="EMBL" id="EAT91614.2"/>
    </source>
</evidence>
<dbReference type="Gene3D" id="3.40.50.12780">
    <property type="entry name" value="N-terminal domain of ligase-like"/>
    <property type="match status" value="1"/>
</dbReference>
<accession>Q0V795</accession>
<dbReference type="Pfam" id="PF13193">
    <property type="entry name" value="AMP-binding_C"/>
    <property type="match status" value="1"/>
</dbReference>
<dbReference type="SUPFAM" id="SSF56801">
    <property type="entry name" value="Acetyl-CoA synthetase-like"/>
    <property type="match status" value="1"/>
</dbReference>
<name>Q0V795_PHANO</name>
<dbReference type="VEuPathDB" id="FungiDB:JI435_001190"/>
<feature type="domain" description="AMP-binding enzyme C-terminal" evidence="2">
    <location>
        <begin position="475"/>
        <end position="558"/>
    </location>
</feature>
<dbReference type="InterPro" id="IPR025110">
    <property type="entry name" value="AMP-bd_C"/>
</dbReference>
<organism evidence="3 4">
    <name type="scientific">Phaeosphaeria nodorum (strain SN15 / ATCC MYA-4574 / FGSC 10173)</name>
    <name type="common">Glume blotch fungus</name>
    <name type="synonym">Parastagonospora nodorum</name>
    <dbReference type="NCBI Taxonomy" id="321614"/>
    <lineage>
        <taxon>Eukaryota</taxon>
        <taxon>Fungi</taxon>
        <taxon>Dikarya</taxon>
        <taxon>Ascomycota</taxon>
        <taxon>Pezizomycotina</taxon>
        <taxon>Dothideomycetes</taxon>
        <taxon>Pleosporomycetidae</taxon>
        <taxon>Pleosporales</taxon>
        <taxon>Pleosporineae</taxon>
        <taxon>Phaeosphaeriaceae</taxon>
        <taxon>Parastagonospora</taxon>
    </lineage>
</organism>
<dbReference type="Proteomes" id="UP000001055">
    <property type="component" value="Unassembled WGS sequence"/>
</dbReference>
<evidence type="ECO:0008006" key="5">
    <source>
        <dbReference type="Google" id="ProtNLM"/>
    </source>
</evidence>
<dbReference type="eggNOG" id="KOG1176">
    <property type="taxonomic scope" value="Eukaryota"/>
</dbReference>
<dbReference type="GO" id="GO:0006631">
    <property type="term" value="P:fatty acid metabolic process"/>
    <property type="evidence" value="ECO:0000318"/>
    <property type="project" value="GO_Central"/>
</dbReference>
<dbReference type="InterPro" id="IPR045851">
    <property type="entry name" value="AMP-bd_C_sf"/>
</dbReference>
<dbReference type="KEGG" id="pno:SNOG_00119"/>
<feature type="domain" description="AMP-dependent synthetase/ligase" evidence="1">
    <location>
        <begin position="16"/>
        <end position="405"/>
    </location>
</feature>
<dbReference type="GeneID" id="5968534"/>
<dbReference type="EMBL" id="CH445325">
    <property type="protein sequence ID" value="EAT91614.2"/>
    <property type="molecule type" value="Genomic_DNA"/>
</dbReference>
<dbReference type="Pfam" id="PF00501">
    <property type="entry name" value="AMP-binding"/>
    <property type="match status" value="1"/>
</dbReference>